<feature type="compositionally biased region" description="Basic and acidic residues" evidence="1">
    <location>
        <begin position="38"/>
        <end position="49"/>
    </location>
</feature>
<feature type="compositionally biased region" description="Low complexity" evidence="1">
    <location>
        <begin position="197"/>
        <end position="206"/>
    </location>
</feature>
<sequence>MAKLPGQDFRFRAFGVENSVERRDRQEHESELGCQAKRRPDSSSRRLGDLLEAPRSATGGNADRFDRGDYRPCLPDDNVPYQKQEDGWQNEESNKIDNLTIHNSNNLYTEETDPEKKKFGADNLHDEVKTEASFPEIPSEESSFSKMWPNPWDWPTPVRFERPVPLRLNSFRHLTFTGMSPEDIKKAKERSRRSQEESSSSAGVSAERAKARPWNDYLLNKFNKGGHGAQKKKKTMKFKLAYDDANCECTLIPCQKSGQPKPNTNKTGDGTPTVEVCSSSQSDSNTDITQKQRRVTVRMRKILPPPQPKKLCFQTMLSGCTHSEVRREIETQANVKVTLLQYDPIRLQAFKNASLTEEHCCMWIFELSPLSNAEHLLFEGINLRGLHMNVRPLDDVYREEHIAYTLCTEIYSEQQKKRLTQRSNLKLPRACRKRFSFK</sequence>
<dbReference type="AlphaFoldDB" id="A0AAV2HA84"/>
<evidence type="ECO:0000313" key="2">
    <source>
        <dbReference type="EMBL" id="CAL1530630.1"/>
    </source>
</evidence>
<proteinExistence type="predicted"/>
<reference evidence="2 3" key="1">
    <citation type="submission" date="2024-04" db="EMBL/GenBank/DDBJ databases">
        <authorList>
            <consortium name="Genoscope - CEA"/>
            <person name="William W."/>
        </authorList>
    </citation>
    <scope>NUCLEOTIDE SEQUENCE [LARGE SCALE GENOMIC DNA]</scope>
</reference>
<evidence type="ECO:0000256" key="1">
    <source>
        <dbReference type="SAM" id="MobiDB-lite"/>
    </source>
</evidence>
<comment type="caution">
    <text evidence="2">The sequence shown here is derived from an EMBL/GenBank/DDBJ whole genome shotgun (WGS) entry which is preliminary data.</text>
</comment>
<keyword evidence="3" id="KW-1185">Reference proteome</keyword>
<name>A0AAV2HA84_LYMST</name>
<feature type="compositionally biased region" description="Basic and acidic residues" evidence="1">
    <location>
        <begin position="20"/>
        <end position="31"/>
    </location>
</feature>
<accession>A0AAV2HA84</accession>
<evidence type="ECO:0000313" key="3">
    <source>
        <dbReference type="Proteomes" id="UP001497497"/>
    </source>
</evidence>
<gene>
    <name evidence="2" type="ORF">GSLYS_00004755001</name>
</gene>
<feature type="compositionally biased region" description="Polar residues" evidence="1">
    <location>
        <begin position="257"/>
        <end position="289"/>
    </location>
</feature>
<feature type="compositionally biased region" description="Basic and acidic residues" evidence="1">
    <location>
        <begin position="182"/>
        <end position="196"/>
    </location>
</feature>
<dbReference type="EMBL" id="CAXITT010000073">
    <property type="protein sequence ID" value="CAL1530630.1"/>
    <property type="molecule type" value="Genomic_DNA"/>
</dbReference>
<organism evidence="2 3">
    <name type="scientific">Lymnaea stagnalis</name>
    <name type="common">Great pond snail</name>
    <name type="synonym">Helix stagnalis</name>
    <dbReference type="NCBI Taxonomy" id="6523"/>
    <lineage>
        <taxon>Eukaryota</taxon>
        <taxon>Metazoa</taxon>
        <taxon>Spiralia</taxon>
        <taxon>Lophotrochozoa</taxon>
        <taxon>Mollusca</taxon>
        <taxon>Gastropoda</taxon>
        <taxon>Heterobranchia</taxon>
        <taxon>Euthyneura</taxon>
        <taxon>Panpulmonata</taxon>
        <taxon>Hygrophila</taxon>
        <taxon>Lymnaeoidea</taxon>
        <taxon>Lymnaeidae</taxon>
        <taxon>Lymnaea</taxon>
    </lineage>
</organism>
<feature type="region of interest" description="Disordered" evidence="1">
    <location>
        <begin position="257"/>
        <end position="290"/>
    </location>
</feature>
<feature type="region of interest" description="Disordered" evidence="1">
    <location>
        <begin position="182"/>
        <end position="209"/>
    </location>
</feature>
<feature type="region of interest" description="Disordered" evidence="1">
    <location>
        <begin position="20"/>
        <end position="79"/>
    </location>
</feature>
<protein>
    <submittedName>
        <fullName evidence="2">Uncharacterized protein</fullName>
    </submittedName>
</protein>
<dbReference type="Proteomes" id="UP001497497">
    <property type="component" value="Unassembled WGS sequence"/>
</dbReference>